<name>A0ABZ1IEB6_9PSEU</name>
<evidence type="ECO:0008006" key="3">
    <source>
        <dbReference type="Google" id="ProtNLM"/>
    </source>
</evidence>
<organism evidence="1 2">
    <name type="scientific">Amycolatopsis rhabdoformis</name>
    <dbReference type="NCBI Taxonomy" id="1448059"/>
    <lineage>
        <taxon>Bacteria</taxon>
        <taxon>Bacillati</taxon>
        <taxon>Actinomycetota</taxon>
        <taxon>Actinomycetes</taxon>
        <taxon>Pseudonocardiales</taxon>
        <taxon>Pseudonocardiaceae</taxon>
        <taxon>Amycolatopsis</taxon>
    </lineage>
</organism>
<accession>A0ABZ1IEB6</accession>
<evidence type="ECO:0000313" key="1">
    <source>
        <dbReference type="EMBL" id="WSE32805.1"/>
    </source>
</evidence>
<dbReference type="Proteomes" id="UP001330812">
    <property type="component" value="Chromosome"/>
</dbReference>
<protein>
    <recommendedName>
        <fullName evidence="3">Cyclodeaminase/cyclohydrolase family protein</fullName>
    </recommendedName>
</protein>
<gene>
    <name evidence="1" type="ORF">VSH64_11890</name>
</gene>
<dbReference type="RefSeq" id="WP_326835612.1">
    <property type="nucleotide sequence ID" value="NZ_CP142149.1"/>
</dbReference>
<dbReference type="EMBL" id="CP142149">
    <property type="protein sequence ID" value="WSE32805.1"/>
    <property type="molecule type" value="Genomic_DNA"/>
</dbReference>
<sequence length="171" mass="16735">MSEFLKFLATPAVGASVPAGGTVAALALAQAAALLARTGNGEIGSAVGDVSGGGAGSAGGGWMHGLRLAEQDAFAVRRDPALAEACRPAAAVIAAAGDLLTVAEQRLDEVRGGALLDVAAAAEAIRSAVVTARVAIESRTGAEVPVAAEVDGLAERAERITEAVRAGVAVV</sequence>
<evidence type="ECO:0000313" key="2">
    <source>
        <dbReference type="Proteomes" id="UP001330812"/>
    </source>
</evidence>
<proteinExistence type="predicted"/>
<keyword evidence="2" id="KW-1185">Reference proteome</keyword>
<reference evidence="1 2" key="1">
    <citation type="journal article" date="2015" name="Int. J. Syst. Evol. Microbiol.">
        <title>Amycolatopsis rhabdoformis sp. nov., an actinomycete isolated from a tropical forest soil.</title>
        <authorList>
            <person name="Souza W.R."/>
            <person name="Silva R.E."/>
            <person name="Goodfellow M."/>
            <person name="Busarakam K."/>
            <person name="Figueiro F.S."/>
            <person name="Ferreira D."/>
            <person name="Rodrigues-Filho E."/>
            <person name="Moraes L.A.B."/>
            <person name="Zucchi T.D."/>
        </authorList>
    </citation>
    <scope>NUCLEOTIDE SEQUENCE [LARGE SCALE GENOMIC DNA]</scope>
    <source>
        <strain evidence="1 2">NCIMB 14900</strain>
    </source>
</reference>